<evidence type="ECO:0000256" key="2">
    <source>
        <dbReference type="ARBA" id="ARBA00022475"/>
    </source>
</evidence>
<comment type="caution">
    <text evidence="9">The sequence shown here is derived from an EMBL/GenBank/DDBJ whole genome shotgun (WGS) entry which is preliminary data.</text>
</comment>
<protein>
    <submittedName>
        <fullName evidence="9">DUF4010 domain-containing protein</fullName>
    </submittedName>
</protein>
<gene>
    <name evidence="9" type="ORF">OB919_03175</name>
</gene>
<dbReference type="GO" id="GO:0005886">
    <property type="term" value="C:plasma membrane"/>
    <property type="evidence" value="ECO:0007669"/>
    <property type="project" value="UniProtKB-SubCell"/>
</dbReference>
<keyword evidence="10" id="KW-1185">Reference proteome</keyword>
<proteinExistence type="predicted"/>
<feature type="transmembrane region" description="Helical" evidence="6">
    <location>
        <begin position="6"/>
        <end position="26"/>
    </location>
</feature>
<feature type="transmembrane region" description="Helical" evidence="6">
    <location>
        <begin position="231"/>
        <end position="258"/>
    </location>
</feature>
<reference evidence="9 10" key="1">
    <citation type="submission" date="2022-09" db="EMBL/GenBank/DDBJ databases">
        <title>Enrichment on poylsaccharides allowed isolation of novel metabolic and taxonomic groups of Haloarchaea.</title>
        <authorList>
            <person name="Sorokin D.Y."/>
            <person name="Elcheninov A.G."/>
            <person name="Khizhniak T.V."/>
            <person name="Kolganova T.V."/>
            <person name="Kublanov I.V."/>
        </authorList>
    </citation>
    <scope>NUCLEOTIDE SEQUENCE [LARGE SCALE GENOMIC DNA]</scope>
    <source>
        <strain evidence="9 10">AArc-curdl1</strain>
    </source>
</reference>
<feature type="transmembrane region" description="Helical" evidence="6">
    <location>
        <begin position="38"/>
        <end position="56"/>
    </location>
</feature>
<feature type="domain" description="DUF4010" evidence="8">
    <location>
        <begin position="182"/>
        <end position="383"/>
    </location>
</feature>
<feature type="transmembrane region" description="Helical" evidence="6">
    <location>
        <begin position="264"/>
        <end position="286"/>
    </location>
</feature>
<feature type="transmembrane region" description="Helical" evidence="6">
    <location>
        <begin position="330"/>
        <end position="352"/>
    </location>
</feature>
<accession>A0AAP2Z6F9</accession>
<evidence type="ECO:0000259" key="8">
    <source>
        <dbReference type="Pfam" id="PF13194"/>
    </source>
</evidence>
<organism evidence="9 10">
    <name type="scientific">Natronosalvus hydrolyticus</name>
    <dbReference type="NCBI Taxonomy" id="2979988"/>
    <lineage>
        <taxon>Archaea</taxon>
        <taxon>Methanobacteriati</taxon>
        <taxon>Methanobacteriota</taxon>
        <taxon>Stenosarchaea group</taxon>
        <taxon>Halobacteria</taxon>
        <taxon>Halobacteriales</taxon>
        <taxon>Natrialbaceae</taxon>
        <taxon>Natronosalvus</taxon>
    </lineage>
</organism>
<sequence length="414" mass="42941">MLSESWISWLPPDVVKLLVAVVLGMFLGLEREWSEKDAGIRTFALITLAGAVFTILEMPALLVIAGVLVLAQGIMLGIRGVFADEAGLSLTTSISMMVAYGVGILVASGLFIEGVVVALLSSLLLVLRRELHGFAQDLSKEEVRSASELAILAFVIYPLLPDEQLGPWNAINPRVVWLLVIAMSAIGFVNYIIIQKYGTRGIGVSGFVGGLVNSTAVVGEIASRSNRNEAFAGLAVSGILLADAAMAFRNTLIIVFFLPELAPVIGTPLLAITVAGIGLSVVMGSWSEAFDAELKSPFSLRSALKFGSLFLLVLVVSAAAQVTFGSTGFLVTAFFSGLVSSGSVATTAVVLVGSEQLSVTEAAAGVVVATSASILVKIGLAATVDRSLIKPVGLASLVLIGVGAVVTAVTFTFV</sequence>
<feature type="transmembrane region" description="Helical" evidence="6">
    <location>
        <begin position="392"/>
        <end position="413"/>
    </location>
</feature>
<evidence type="ECO:0000256" key="3">
    <source>
        <dbReference type="ARBA" id="ARBA00022692"/>
    </source>
</evidence>
<feature type="domain" description="MgtC/SapB/SrpB/YhiD N-terminal" evidence="7">
    <location>
        <begin position="17"/>
        <end position="133"/>
    </location>
</feature>
<evidence type="ECO:0000313" key="9">
    <source>
        <dbReference type="EMBL" id="MCU4750990.1"/>
    </source>
</evidence>
<evidence type="ECO:0000256" key="6">
    <source>
        <dbReference type="SAM" id="Phobius"/>
    </source>
</evidence>
<dbReference type="InterPro" id="IPR049177">
    <property type="entry name" value="MgtC_SapB_SrpB_YhiD_N"/>
</dbReference>
<comment type="subcellular location">
    <subcellularLocation>
        <location evidence="1">Cell membrane</location>
        <topology evidence="1">Multi-pass membrane protein</topology>
    </subcellularLocation>
</comment>
<evidence type="ECO:0000313" key="10">
    <source>
        <dbReference type="Proteomes" id="UP001321047"/>
    </source>
</evidence>
<evidence type="ECO:0000256" key="4">
    <source>
        <dbReference type="ARBA" id="ARBA00022989"/>
    </source>
</evidence>
<keyword evidence="3 6" id="KW-0812">Transmembrane</keyword>
<dbReference type="InterPro" id="IPR025105">
    <property type="entry name" value="DUF4010"/>
</dbReference>
<feature type="transmembrane region" description="Helical" evidence="6">
    <location>
        <begin position="94"/>
        <end position="127"/>
    </location>
</feature>
<feature type="transmembrane region" description="Helical" evidence="6">
    <location>
        <begin position="175"/>
        <end position="194"/>
    </location>
</feature>
<feature type="transmembrane region" description="Helical" evidence="6">
    <location>
        <begin position="306"/>
        <end position="324"/>
    </location>
</feature>
<evidence type="ECO:0000259" key="7">
    <source>
        <dbReference type="Pfam" id="PF02308"/>
    </source>
</evidence>
<dbReference type="Pfam" id="PF13194">
    <property type="entry name" value="DUF4010"/>
    <property type="match status" value="1"/>
</dbReference>
<dbReference type="PRINTS" id="PR01837">
    <property type="entry name" value="MGTCSAPBPROT"/>
</dbReference>
<keyword evidence="4 6" id="KW-1133">Transmembrane helix</keyword>
<dbReference type="EMBL" id="JAOPJZ010000002">
    <property type="protein sequence ID" value="MCU4750990.1"/>
    <property type="molecule type" value="Genomic_DNA"/>
</dbReference>
<dbReference type="AlphaFoldDB" id="A0AAP2Z6F9"/>
<name>A0AAP2Z6F9_9EURY</name>
<dbReference type="PANTHER" id="PTHR39084">
    <property type="entry name" value="MEMBRANE PROTEIN-RELATED"/>
    <property type="match status" value="1"/>
</dbReference>
<feature type="transmembrane region" description="Helical" evidence="6">
    <location>
        <begin position="62"/>
        <end position="82"/>
    </location>
</feature>
<dbReference type="Proteomes" id="UP001321047">
    <property type="component" value="Unassembled WGS sequence"/>
</dbReference>
<dbReference type="RefSeq" id="WP_342806329.1">
    <property type="nucleotide sequence ID" value="NZ_JAOPJZ010000002.1"/>
</dbReference>
<keyword evidence="5 6" id="KW-0472">Membrane</keyword>
<evidence type="ECO:0000256" key="5">
    <source>
        <dbReference type="ARBA" id="ARBA00023136"/>
    </source>
</evidence>
<evidence type="ECO:0000256" key="1">
    <source>
        <dbReference type="ARBA" id="ARBA00004651"/>
    </source>
</evidence>
<keyword evidence="2" id="KW-1003">Cell membrane</keyword>
<dbReference type="Pfam" id="PF02308">
    <property type="entry name" value="MgtC"/>
    <property type="match status" value="1"/>
</dbReference>
<dbReference type="PANTHER" id="PTHR39084:SF1">
    <property type="entry name" value="DUF4010 DOMAIN-CONTAINING PROTEIN"/>
    <property type="match status" value="1"/>
</dbReference>
<dbReference type="InterPro" id="IPR003416">
    <property type="entry name" value="MgtC/SapB/SrpB/YhiD_fam"/>
</dbReference>
<feature type="transmembrane region" description="Helical" evidence="6">
    <location>
        <begin position="359"/>
        <end position="380"/>
    </location>
</feature>